<protein>
    <submittedName>
        <fullName evidence="1">O-methyltransferase</fullName>
    </submittedName>
</protein>
<dbReference type="EMBL" id="JACXJA010000006">
    <property type="protein sequence ID" value="MBD2861640.1"/>
    <property type="molecule type" value="Genomic_DNA"/>
</dbReference>
<accession>A0A927C949</accession>
<name>A0A927C949_9BACL</name>
<organism evidence="1 2">
    <name type="scientific">Paenibacillus oceani</name>
    <dbReference type="NCBI Taxonomy" id="2772510"/>
    <lineage>
        <taxon>Bacteria</taxon>
        <taxon>Bacillati</taxon>
        <taxon>Bacillota</taxon>
        <taxon>Bacilli</taxon>
        <taxon>Bacillales</taxon>
        <taxon>Paenibacillaceae</taxon>
        <taxon>Paenibacillus</taxon>
    </lineage>
</organism>
<dbReference type="RefSeq" id="WP_190925810.1">
    <property type="nucleotide sequence ID" value="NZ_JACXJA010000006.1"/>
</dbReference>
<gene>
    <name evidence="1" type="ORF">IDH45_06490</name>
</gene>
<evidence type="ECO:0000313" key="1">
    <source>
        <dbReference type="EMBL" id="MBD2861640.1"/>
    </source>
</evidence>
<reference evidence="1" key="1">
    <citation type="submission" date="2020-09" db="EMBL/GenBank/DDBJ databases">
        <title>A novel bacterium of genus Paenibacillus, isolated from South China Sea.</title>
        <authorList>
            <person name="Huang H."/>
            <person name="Mo K."/>
            <person name="Hu Y."/>
        </authorList>
    </citation>
    <scope>NUCLEOTIDE SEQUENCE</scope>
    <source>
        <strain evidence="1">IB182363</strain>
    </source>
</reference>
<dbReference type="AlphaFoldDB" id="A0A927C949"/>
<sequence>MISNQLSLSRQLDMMFKELQPELSQLCSGTIFVQIRNNIIGKFGIRHLPFEGADGKVEPQSSGLSDIQQRSLQKMSMEALKYKTSWTHGEINFDFTVRQNKLCASVQFESNYIEPYYIKHYKASFQFCPHFAHVSLC</sequence>
<evidence type="ECO:0000313" key="2">
    <source>
        <dbReference type="Proteomes" id="UP000639396"/>
    </source>
</evidence>
<proteinExistence type="predicted"/>
<keyword evidence="2" id="KW-1185">Reference proteome</keyword>
<comment type="caution">
    <text evidence="1">The sequence shown here is derived from an EMBL/GenBank/DDBJ whole genome shotgun (WGS) entry which is preliminary data.</text>
</comment>
<dbReference type="Proteomes" id="UP000639396">
    <property type="component" value="Unassembled WGS sequence"/>
</dbReference>